<name>A0A401G3H1_9BACT</name>
<accession>A0A401G3H1</accession>
<dbReference type="Proteomes" id="UP000288096">
    <property type="component" value="Unassembled WGS sequence"/>
</dbReference>
<gene>
    <name evidence="2" type="ORF">DENIS_4762</name>
</gene>
<evidence type="ECO:0000313" key="2">
    <source>
        <dbReference type="EMBL" id="GBC63764.1"/>
    </source>
</evidence>
<reference evidence="3" key="2">
    <citation type="submission" date="2019-01" db="EMBL/GenBank/DDBJ databases">
        <title>Genome sequence of Desulfonema ishimotonii strain Tokyo 01.</title>
        <authorList>
            <person name="Fukui M."/>
        </authorList>
    </citation>
    <scope>NUCLEOTIDE SEQUENCE [LARGE SCALE GENOMIC DNA]</scope>
    <source>
        <strain evidence="3">Tokyo 01</strain>
    </source>
</reference>
<dbReference type="SUPFAM" id="SSF53328">
    <property type="entry name" value="Formyltransferase"/>
    <property type="match status" value="1"/>
</dbReference>
<reference evidence="3" key="1">
    <citation type="submission" date="2017-11" db="EMBL/GenBank/DDBJ databases">
        <authorList>
            <person name="Watanabe M."/>
            <person name="Kojima H."/>
        </authorList>
    </citation>
    <scope>NUCLEOTIDE SEQUENCE [LARGE SCALE GENOMIC DNA]</scope>
    <source>
        <strain evidence="3">Tokyo 01</strain>
    </source>
</reference>
<dbReference type="PANTHER" id="PTHR11138">
    <property type="entry name" value="METHIONYL-TRNA FORMYLTRANSFERASE"/>
    <property type="match status" value="1"/>
</dbReference>
<proteinExistence type="predicted"/>
<dbReference type="OrthoDB" id="9788924at2"/>
<organism evidence="2 3">
    <name type="scientific">Desulfonema ishimotonii</name>
    <dbReference type="NCBI Taxonomy" id="45657"/>
    <lineage>
        <taxon>Bacteria</taxon>
        <taxon>Pseudomonadati</taxon>
        <taxon>Thermodesulfobacteriota</taxon>
        <taxon>Desulfobacteria</taxon>
        <taxon>Desulfobacterales</taxon>
        <taxon>Desulfococcaceae</taxon>
        <taxon>Desulfonema</taxon>
    </lineage>
</organism>
<feature type="domain" description="Formyl transferase N-terminal" evidence="1">
    <location>
        <begin position="83"/>
        <end position="168"/>
    </location>
</feature>
<evidence type="ECO:0000259" key="1">
    <source>
        <dbReference type="Pfam" id="PF00551"/>
    </source>
</evidence>
<dbReference type="InterPro" id="IPR002376">
    <property type="entry name" value="Formyl_transf_N"/>
</dbReference>
<keyword evidence="3" id="KW-1185">Reference proteome</keyword>
<protein>
    <recommendedName>
        <fullName evidence="1">Formyl transferase N-terminal domain-containing protein</fullName>
    </recommendedName>
</protein>
<dbReference type="AlphaFoldDB" id="A0A401G3H1"/>
<dbReference type="InterPro" id="IPR036477">
    <property type="entry name" value="Formyl_transf_N_sf"/>
</dbReference>
<sequence length="295" mass="33321">MYFFKIIIMGFGKMPADCIEILLSKGVPIHCVLETEKSGLSPLQGLCERLAIPFERPSPDQTAAILDSIAGPAVVFSINNNYLFPPVILEKENLRIINFHNSLLPSYRGHGRAIPTWVIFNGESRHGVTWHLINATGIDDGDILVQDGFAISKTDTALTVMMRAVSLGTDLFSGHWKEFVSPQCVGRPQKAKRGRTCHRHDIPNNGWIDISWGFEKTDRFLRSTDYGPFNLPLFPRIRITGKTYWVKSYVIDKNKTTGDERILLQHASDGYLTGAEFFYPQGRIVLRLQKEVWDA</sequence>
<comment type="caution">
    <text evidence="2">The sequence shown here is derived from an EMBL/GenBank/DDBJ whole genome shotgun (WGS) entry which is preliminary data.</text>
</comment>
<dbReference type="EMBL" id="BEXT01000001">
    <property type="protein sequence ID" value="GBC63764.1"/>
    <property type="molecule type" value="Genomic_DNA"/>
</dbReference>
<dbReference type="RefSeq" id="WP_124330803.1">
    <property type="nucleotide sequence ID" value="NZ_BEXT01000001.1"/>
</dbReference>
<dbReference type="Pfam" id="PF00551">
    <property type="entry name" value="Formyl_trans_N"/>
    <property type="match status" value="1"/>
</dbReference>
<dbReference type="Gene3D" id="3.40.50.12230">
    <property type="match status" value="1"/>
</dbReference>
<dbReference type="CDD" id="cd08369">
    <property type="entry name" value="FMT_core"/>
    <property type="match status" value="1"/>
</dbReference>
<dbReference type="PANTHER" id="PTHR11138:SF5">
    <property type="entry name" value="METHIONYL-TRNA FORMYLTRANSFERASE, MITOCHONDRIAL"/>
    <property type="match status" value="1"/>
</dbReference>
<evidence type="ECO:0000313" key="3">
    <source>
        <dbReference type="Proteomes" id="UP000288096"/>
    </source>
</evidence>
<dbReference type="GO" id="GO:0004479">
    <property type="term" value="F:methionyl-tRNA formyltransferase activity"/>
    <property type="evidence" value="ECO:0007669"/>
    <property type="project" value="TreeGrafter"/>
</dbReference>